<proteinExistence type="inferred from homology"/>
<dbReference type="InterPro" id="IPR002401">
    <property type="entry name" value="Cyt_P450_E_grp-I"/>
</dbReference>
<keyword evidence="13" id="KW-1185">Reference proteome</keyword>
<evidence type="ECO:0000256" key="9">
    <source>
        <dbReference type="PIRSR" id="PIRSR602401-1"/>
    </source>
</evidence>
<comment type="cofactor">
    <cofactor evidence="9">
        <name>heme</name>
        <dbReference type="ChEBI" id="CHEBI:30413"/>
    </cofactor>
</comment>
<evidence type="ECO:0008006" key="14">
    <source>
        <dbReference type="Google" id="ProtNLM"/>
    </source>
</evidence>
<sequence length="500" mass="56059">MELNGATLSLLSLISLVILVSMLSRKLAPRSKKQQPPGPCCLPLIGNVHHILTSKLPVVLRDLAKKHGPVMYLRLGQVDAVVVSSRSAAEEVLREKDICMASRPILMVSEILLYGNLDITFSPYGAYWRTLRKICTVELLSERKVRQFSPVRDNETMSLVKNVRVAGRGGNLFNLGRLLVSCSNSITGKTAFGEMCSSELQEEFLSAMDVGLKLGAGLCVGDLFPSLWFVDVVTGLRSRLWRTRRQLDHVLDKIISQSEMRRGDDLVSVLLRIRDEGGLDFPLEQDSIKAIIMDIFTAGTETTSSAAEWVMSELMRNPEVMIKAQAEVRRTFNAKSPQDHDGQVAELHYTKMVIKESMRLNPVVPLLVPHVCREACVVGGFDVTEGTRVMVNTWALGRNPEYWHEPEKFRPERFEDGTTTYKGSRFDYLPFGSGRRNCPGDTFGLAVLELVVARLLYYFDWSLPAGVNPTEMDMEMIVSATLRRKNQLHLVMTPYKACTC</sequence>
<keyword evidence="2 9" id="KW-0349">Heme</keyword>
<dbReference type="Pfam" id="PF00067">
    <property type="entry name" value="p450"/>
    <property type="match status" value="1"/>
</dbReference>
<evidence type="ECO:0000256" key="2">
    <source>
        <dbReference type="ARBA" id="ARBA00022617"/>
    </source>
</evidence>
<dbReference type="SMR" id="A0A3B6AQ79"/>
<dbReference type="EnsemblPlants" id="TraesCS2A02G027400.1">
    <property type="protein sequence ID" value="TraesCS2A02G027400.1"/>
    <property type="gene ID" value="TraesCS2A02G027400"/>
</dbReference>
<gene>
    <name evidence="12" type="primary">LOC123184294</name>
</gene>
<keyword evidence="8 10" id="KW-0503">Monooxygenase</keyword>
<comment type="similarity">
    <text evidence="1 10">Belongs to the cytochrome P450 family.</text>
</comment>
<dbReference type="InterPro" id="IPR017972">
    <property type="entry name" value="Cyt_P450_CS"/>
</dbReference>
<evidence type="ECO:0000256" key="11">
    <source>
        <dbReference type="SAM" id="Phobius"/>
    </source>
</evidence>
<dbReference type="PRINTS" id="PR00463">
    <property type="entry name" value="EP450I"/>
</dbReference>
<dbReference type="PANTHER" id="PTHR47955:SF8">
    <property type="entry name" value="CYTOCHROME P450 71D11-LIKE"/>
    <property type="match status" value="1"/>
</dbReference>
<feature type="binding site" description="axial binding residue" evidence="9">
    <location>
        <position position="438"/>
    </location>
    <ligand>
        <name>heme</name>
        <dbReference type="ChEBI" id="CHEBI:30413"/>
    </ligand>
    <ligandPart>
        <name>Fe</name>
        <dbReference type="ChEBI" id="CHEBI:18248"/>
    </ligandPart>
</feature>
<dbReference type="Gramene" id="TraesCS2A02G027400.1">
    <property type="protein sequence ID" value="TraesCS2A02G027400.1"/>
    <property type="gene ID" value="TraesCS2A02G027400"/>
</dbReference>
<dbReference type="Proteomes" id="UP000019116">
    <property type="component" value="Chromosome 2A"/>
</dbReference>
<dbReference type="Gramene" id="TraesLAC2A03G00590820.1">
    <property type="protein sequence ID" value="TraesLAC2A03G00590820.1"/>
    <property type="gene ID" value="TraesLAC2A03G00590820"/>
</dbReference>
<dbReference type="PROSITE" id="PS00086">
    <property type="entry name" value="CYTOCHROME_P450"/>
    <property type="match status" value="1"/>
</dbReference>
<dbReference type="RefSeq" id="XP_044452376.1">
    <property type="nucleotide sequence ID" value="XM_044596441.1"/>
</dbReference>
<feature type="transmembrane region" description="Helical" evidence="11">
    <location>
        <begin position="6"/>
        <end position="24"/>
    </location>
</feature>
<dbReference type="GeneID" id="123184294"/>
<dbReference type="PaxDb" id="4565-Traes_2AS_8F32006DE.1"/>
<evidence type="ECO:0000313" key="13">
    <source>
        <dbReference type="Proteomes" id="UP000019116"/>
    </source>
</evidence>
<keyword evidence="3 11" id="KW-0812">Transmembrane</keyword>
<evidence type="ECO:0000256" key="1">
    <source>
        <dbReference type="ARBA" id="ARBA00010617"/>
    </source>
</evidence>
<dbReference type="Gramene" id="TraesCAD_scaffold_009498_01G000200.1">
    <property type="protein sequence ID" value="TraesCAD_scaffold_009498_01G000200.1"/>
    <property type="gene ID" value="TraesCAD_scaffold_009498_01G000200"/>
</dbReference>
<dbReference type="Gramene" id="TraesNOR2A03G00594530.1">
    <property type="protein sequence ID" value="TraesNOR2A03G00594530.1"/>
    <property type="gene ID" value="TraesNOR2A03G00594530"/>
</dbReference>
<dbReference type="InterPro" id="IPR036396">
    <property type="entry name" value="Cyt_P450_sf"/>
</dbReference>
<evidence type="ECO:0000256" key="8">
    <source>
        <dbReference type="ARBA" id="ARBA00023033"/>
    </source>
</evidence>
<evidence type="ECO:0000313" key="12">
    <source>
        <dbReference type="EnsemblPlants" id="TraesCS2A02G027400.1"/>
    </source>
</evidence>
<dbReference type="GO" id="GO:0020037">
    <property type="term" value="F:heme binding"/>
    <property type="evidence" value="ECO:0007669"/>
    <property type="project" value="InterPro"/>
</dbReference>
<dbReference type="SUPFAM" id="SSF48264">
    <property type="entry name" value="Cytochrome P450"/>
    <property type="match status" value="1"/>
</dbReference>
<evidence type="ECO:0000256" key="5">
    <source>
        <dbReference type="ARBA" id="ARBA00022989"/>
    </source>
</evidence>
<dbReference type="Gramene" id="TraesPARA_EIv1.0_0458990.1">
    <property type="protein sequence ID" value="TraesPARA_EIv1.0_0458990.1.CDS"/>
    <property type="gene ID" value="TraesPARA_EIv1.0_0458990"/>
</dbReference>
<dbReference type="GO" id="GO:0004497">
    <property type="term" value="F:monooxygenase activity"/>
    <property type="evidence" value="ECO:0007669"/>
    <property type="project" value="UniProtKB-KW"/>
</dbReference>
<evidence type="ECO:0000256" key="10">
    <source>
        <dbReference type="RuleBase" id="RU000461"/>
    </source>
</evidence>
<keyword evidence="4 9" id="KW-0479">Metal-binding</keyword>
<dbReference type="Gramene" id="TraesCS2A03G0055200.1">
    <property type="protein sequence ID" value="TraesCS2A03G0055200.1.CDS"/>
    <property type="gene ID" value="TraesCS2A03G0055200"/>
</dbReference>
<dbReference type="STRING" id="4565.A0A3B6AQ79"/>
<dbReference type="GO" id="GO:0005506">
    <property type="term" value="F:iron ion binding"/>
    <property type="evidence" value="ECO:0007669"/>
    <property type="project" value="InterPro"/>
</dbReference>
<dbReference type="InterPro" id="IPR001128">
    <property type="entry name" value="Cyt_P450"/>
</dbReference>
<keyword evidence="11" id="KW-0472">Membrane</keyword>
<keyword evidence="7 9" id="KW-0408">Iron</keyword>
<dbReference type="Gramene" id="TraesARI2A03G00593530.1">
    <property type="protein sequence ID" value="TraesARI2A03G00593530.1"/>
    <property type="gene ID" value="TraesARI2A03G00593530"/>
</dbReference>
<name>A0A3B6AQ79_WHEAT</name>
<dbReference type="CDD" id="cd11072">
    <property type="entry name" value="CYP71-like"/>
    <property type="match status" value="1"/>
</dbReference>
<evidence type="ECO:0000256" key="3">
    <source>
        <dbReference type="ARBA" id="ARBA00022692"/>
    </source>
</evidence>
<keyword evidence="5 11" id="KW-1133">Transmembrane helix</keyword>
<dbReference type="Gramene" id="TraesLDM2A03G00589150.1">
    <property type="protein sequence ID" value="TraesLDM2A03G00589150.1"/>
    <property type="gene ID" value="TraesLDM2A03G00589150"/>
</dbReference>
<dbReference type="Gramene" id="TraesKAR2A01G0012040.1">
    <property type="protein sequence ID" value="cds.TraesKAR2A01G0012040.1"/>
    <property type="gene ID" value="TraesKAR2A01G0012040"/>
</dbReference>
<dbReference type="OrthoDB" id="1470350at2759"/>
<reference evidence="12" key="2">
    <citation type="submission" date="2018-10" db="UniProtKB">
        <authorList>
            <consortium name="EnsemblPlants"/>
        </authorList>
    </citation>
    <scope>IDENTIFICATION</scope>
</reference>
<dbReference type="PANTHER" id="PTHR47955">
    <property type="entry name" value="CYTOCHROME P450 FAMILY 71 PROTEIN"/>
    <property type="match status" value="1"/>
</dbReference>
<dbReference type="OMA" id="ICMASRP"/>
<dbReference type="FunFam" id="1.10.630.10:FF:000043">
    <property type="entry name" value="Cytochrome P450 99A2"/>
    <property type="match status" value="1"/>
</dbReference>
<accession>A0A3B6AQ79</accession>
<dbReference type="Gene3D" id="1.10.630.10">
    <property type="entry name" value="Cytochrome P450"/>
    <property type="match status" value="1"/>
</dbReference>
<dbReference type="Gramene" id="TraesCLE_scaffold_017098_01G000100.1">
    <property type="protein sequence ID" value="TraesCLE_scaffold_017098_01G000100.1"/>
    <property type="gene ID" value="TraesCLE_scaffold_017098_01G000100"/>
</dbReference>
<evidence type="ECO:0000256" key="7">
    <source>
        <dbReference type="ARBA" id="ARBA00023004"/>
    </source>
</evidence>
<reference evidence="12" key="1">
    <citation type="submission" date="2018-08" db="EMBL/GenBank/DDBJ databases">
        <authorList>
            <person name="Rossello M."/>
        </authorList>
    </citation>
    <scope>NUCLEOTIDE SEQUENCE [LARGE SCALE GENOMIC DNA]</scope>
    <source>
        <strain evidence="12">cv. Chinese Spring</strain>
    </source>
</reference>
<dbReference type="Gramene" id="TraesROB_scaffold_017679_01G000200.1">
    <property type="protein sequence ID" value="TraesROB_scaffold_017679_01G000200.1"/>
    <property type="gene ID" value="TraesROB_scaffold_017679_01G000200"/>
</dbReference>
<dbReference type="PRINTS" id="PR00385">
    <property type="entry name" value="P450"/>
</dbReference>
<evidence type="ECO:0000256" key="6">
    <source>
        <dbReference type="ARBA" id="ARBA00023002"/>
    </source>
</evidence>
<dbReference type="Gramene" id="TraesWEE_scaffold_005716_01G000200.1">
    <property type="protein sequence ID" value="TraesWEE_scaffold_005716_01G000200.1"/>
    <property type="gene ID" value="TraesWEE_scaffold_005716_01G000200"/>
</dbReference>
<dbReference type="GO" id="GO:0016705">
    <property type="term" value="F:oxidoreductase activity, acting on paired donors, with incorporation or reduction of molecular oxygen"/>
    <property type="evidence" value="ECO:0007669"/>
    <property type="project" value="InterPro"/>
</dbReference>
<dbReference type="AlphaFoldDB" id="A0A3B6AQ79"/>
<evidence type="ECO:0000256" key="4">
    <source>
        <dbReference type="ARBA" id="ARBA00022723"/>
    </source>
</evidence>
<protein>
    <recommendedName>
        <fullName evidence="14">Cytochrome P450</fullName>
    </recommendedName>
</protein>
<dbReference type="Gramene" id="TraesJUL2A03G00590010.1">
    <property type="protein sequence ID" value="TraesJUL2A03G00590010.1"/>
    <property type="gene ID" value="TraesJUL2A03G00590010"/>
</dbReference>
<keyword evidence="6 10" id="KW-0560">Oxidoreductase</keyword>
<organism evidence="12">
    <name type="scientific">Triticum aestivum</name>
    <name type="common">Wheat</name>
    <dbReference type="NCBI Taxonomy" id="4565"/>
    <lineage>
        <taxon>Eukaryota</taxon>
        <taxon>Viridiplantae</taxon>
        <taxon>Streptophyta</taxon>
        <taxon>Embryophyta</taxon>
        <taxon>Tracheophyta</taxon>
        <taxon>Spermatophyta</taxon>
        <taxon>Magnoliopsida</taxon>
        <taxon>Liliopsida</taxon>
        <taxon>Poales</taxon>
        <taxon>Poaceae</taxon>
        <taxon>BOP clade</taxon>
        <taxon>Pooideae</taxon>
        <taxon>Triticodae</taxon>
        <taxon>Triticeae</taxon>
        <taxon>Triticinae</taxon>
        <taxon>Triticum</taxon>
    </lineage>
</organism>